<organism evidence="11 12">
    <name type="scientific">Anaerocolumna cellulosilytica</name>
    <dbReference type="NCBI Taxonomy" id="433286"/>
    <lineage>
        <taxon>Bacteria</taxon>
        <taxon>Bacillati</taxon>
        <taxon>Bacillota</taxon>
        <taxon>Clostridia</taxon>
        <taxon>Lachnospirales</taxon>
        <taxon>Lachnospiraceae</taxon>
        <taxon>Anaerocolumna</taxon>
    </lineage>
</organism>
<dbReference type="PROSITE" id="PS51093">
    <property type="entry name" value="PTS_EIIA_TYPE_1"/>
    <property type="match status" value="1"/>
</dbReference>
<dbReference type="InterPro" id="IPR018113">
    <property type="entry name" value="PTrfase_EIIB_Cys"/>
</dbReference>
<dbReference type="CDD" id="cd00212">
    <property type="entry name" value="PTS_IIB_glc"/>
    <property type="match status" value="1"/>
</dbReference>
<reference evidence="11 12" key="1">
    <citation type="journal article" date="2016" name="Int. J. Syst. Evol. Microbiol.">
        <title>Descriptions of Anaerotaenia torta gen. nov., sp. nov. and Anaerocolumna cellulosilytica gen. nov., sp. nov. isolated from a methanogenic reactor of cattle waste.</title>
        <authorList>
            <person name="Uek A."/>
            <person name="Ohtaki Y."/>
            <person name="Kaku N."/>
            <person name="Ueki K."/>
        </authorList>
    </citation>
    <scope>NUCLEOTIDE SEQUENCE [LARGE SCALE GENOMIC DNA]</scope>
    <source>
        <strain evidence="11 12">SN021</strain>
    </source>
</reference>
<dbReference type="PANTHER" id="PTHR30175">
    <property type="entry name" value="PHOSPHOTRANSFERASE SYSTEM TRANSPORT PROTEIN"/>
    <property type="match status" value="1"/>
</dbReference>
<dbReference type="InterPro" id="IPR001996">
    <property type="entry name" value="PTS_IIB_1"/>
</dbReference>
<comment type="subcellular location">
    <subcellularLocation>
        <location evidence="1">Cell membrane</location>
        <topology evidence="1">Multi-pass membrane protein</topology>
    </subcellularLocation>
</comment>
<dbReference type="PROSITE" id="PS01035">
    <property type="entry name" value="PTS_EIIB_TYPE_1_CYS"/>
    <property type="match status" value="1"/>
</dbReference>
<dbReference type="FunFam" id="2.70.70.10:FF:000001">
    <property type="entry name" value="PTS system glucose-specific IIA component"/>
    <property type="match status" value="1"/>
</dbReference>
<dbReference type="GO" id="GO:0090589">
    <property type="term" value="F:protein-phosphocysteine-trehalose phosphotransferase system transporter activity"/>
    <property type="evidence" value="ECO:0007669"/>
    <property type="project" value="TreeGrafter"/>
</dbReference>
<evidence type="ECO:0000256" key="9">
    <source>
        <dbReference type="ARBA" id="ARBA00022989"/>
    </source>
</evidence>
<dbReference type="GO" id="GO:0009401">
    <property type="term" value="P:phosphoenolpyruvate-dependent sugar phosphotransferase system"/>
    <property type="evidence" value="ECO:0007669"/>
    <property type="project" value="UniProtKB-KW"/>
</dbReference>
<dbReference type="AlphaFoldDB" id="A0A6S6QZW2"/>
<evidence type="ECO:0000256" key="7">
    <source>
        <dbReference type="ARBA" id="ARBA00022692"/>
    </source>
</evidence>
<protein>
    <submittedName>
        <fullName evidence="11">PTS system beta-glucoside transporter subunit IIABC</fullName>
    </submittedName>
</protein>
<dbReference type="GO" id="GO:0005886">
    <property type="term" value="C:plasma membrane"/>
    <property type="evidence" value="ECO:0007669"/>
    <property type="project" value="UniProtKB-SubCell"/>
</dbReference>
<dbReference type="Pfam" id="PF00358">
    <property type="entry name" value="PTS_EIIA_1"/>
    <property type="match status" value="1"/>
</dbReference>
<keyword evidence="12" id="KW-1185">Reference proteome</keyword>
<dbReference type="InterPro" id="IPR050558">
    <property type="entry name" value="PTS_Sugar-Specific_Components"/>
</dbReference>
<dbReference type="Proteomes" id="UP000515561">
    <property type="component" value="Chromosome"/>
</dbReference>
<keyword evidence="10" id="KW-0472">Membrane</keyword>
<dbReference type="NCBIfam" id="TIGR00830">
    <property type="entry name" value="PTBA"/>
    <property type="match status" value="1"/>
</dbReference>
<evidence type="ECO:0000256" key="6">
    <source>
        <dbReference type="ARBA" id="ARBA00022683"/>
    </source>
</evidence>
<dbReference type="Pfam" id="PF02378">
    <property type="entry name" value="PTS_EIIC"/>
    <property type="match status" value="1"/>
</dbReference>
<keyword evidence="6" id="KW-0598">Phosphotransferase system</keyword>
<dbReference type="InterPro" id="IPR011055">
    <property type="entry name" value="Dup_hybrid_motif"/>
</dbReference>
<dbReference type="InterPro" id="IPR003352">
    <property type="entry name" value="PTS_EIIC"/>
</dbReference>
<dbReference type="Gene3D" id="3.30.1360.60">
    <property type="entry name" value="Glucose permease domain IIB"/>
    <property type="match status" value="1"/>
</dbReference>
<dbReference type="InterPro" id="IPR001127">
    <property type="entry name" value="PTS_EIIA_1_perm"/>
</dbReference>
<keyword evidence="4" id="KW-0762">Sugar transport</keyword>
<dbReference type="PROSITE" id="PS51098">
    <property type="entry name" value="PTS_EIIB_TYPE_1"/>
    <property type="match status" value="1"/>
</dbReference>
<evidence type="ECO:0000256" key="3">
    <source>
        <dbReference type="ARBA" id="ARBA00022475"/>
    </source>
</evidence>
<dbReference type="GO" id="GO:0008982">
    <property type="term" value="F:protein-N(PI)-phosphohistidine-sugar phosphotransferase activity"/>
    <property type="evidence" value="ECO:0007669"/>
    <property type="project" value="InterPro"/>
</dbReference>
<dbReference type="KEGG" id="acel:acsn021_42720"/>
<keyword evidence="8" id="KW-0418">Kinase</keyword>
<keyword evidence="2" id="KW-0813">Transport</keyword>
<evidence type="ECO:0000256" key="10">
    <source>
        <dbReference type="ARBA" id="ARBA00023136"/>
    </source>
</evidence>
<evidence type="ECO:0000256" key="1">
    <source>
        <dbReference type="ARBA" id="ARBA00004651"/>
    </source>
</evidence>
<dbReference type="NCBIfam" id="TIGR01995">
    <property type="entry name" value="PTS-II-ABC-beta"/>
    <property type="match status" value="1"/>
</dbReference>
<gene>
    <name evidence="11" type="primary">bglF</name>
    <name evidence="11" type="ORF">acsn021_42720</name>
</gene>
<dbReference type="InterPro" id="IPR013013">
    <property type="entry name" value="PTS_EIIC_1"/>
</dbReference>
<dbReference type="InterPro" id="IPR011297">
    <property type="entry name" value="PTS_IIABC_b_glu"/>
</dbReference>
<dbReference type="Gene3D" id="2.70.70.10">
    <property type="entry name" value="Glucose Permease (Domain IIA)"/>
    <property type="match status" value="1"/>
</dbReference>
<evidence type="ECO:0000313" key="12">
    <source>
        <dbReference type="Proteomes" id="UP000515561"/>
    </source>
</evidence>
<keyword evidence="9" id="KW-1133">Transmembrane helix</keyword>
<dbReference type="PANTHER" id="PTHR30175:SF1">
    <property type="entry name" value="PTS SYSTEM ARBUTIN-, CELLOBIOSE-, AND SALICIN-SPECIFIC EIIBC COMPONENT-RELATED"/>
    <property type="match status" value="1"/>
</dbReference>
<dbReference type="FunFam" id="3.30.1360.60:FF:000001">
    <property type="entry name" value="PTS system glucose-specific IIBC component PtsG"/>
    <property type="match status" value="1"/>
</dbReference>
<dbReference type="SUPFAM" id="SSF55604">
    <property type="entry name" value="Glucose permease domain IIB"/>
    <property type="match status" value="1"/>
</dbReference>
<proteinExistence type="predicted"/>
<dbReference type="GO" id="GO:0015771">
    <property type="term" value="P:trehalose transport"/>
    <property type="evidence" value="ECO:0007669"/>
    <property type="project" value="TreeGrafter"/>
</dbReference>
<sequence length="633" mass="66926">MDYQRIAKDILDNVGGASNVKGLTHCFTRLRFVLKDFKKADKEVLGHLEGVISVVESGGQLQVVLGAKVTKVYEAILPMVDIDENSTEREPQEKGNIWNRLLIAVSAMFTPMVPAIAASGLMKGFLTIAKIIVANGGGDITTNQTYTLLLGATDAIFYFMPIILAYTCAKVFKANEFIAMALGGTMCYPAIVALMTGQDAVQMFGIPITKANYASSVIPIIIGVFILSYVQKFLEKVIPEVLKIILVPGISLFVMVPATFMVFGPIGIYIGNVINFLYTGMMNISPILCGAFVGGMWGVFVVFGAHRALLPIGINDVAQFGRQNLLAFAGAANFSQGGAALGVMLKSRDKNLKTVAASAMISAAVCGITEPAIYGCNLRLKKPMVCAIICGAIGGAIMGAGGVYGDAFANNGVLTLATYAAFGLAKFLFYLAGIAVAFFGAAILTYLVGFDELSTNNGTKAKVDNNTSISRTIEAVSADVTNASITISSPVEGKAVSLSKVSDEVFSSEALGKGIAIIPDKGEVVAPEDCTVLMVYPTLHALGLKLDNGAELIIHVGIDTVNLEGKYFKKHVEEGTHVVKGTKLLSFDIAKIKEAGFETIVPVIVSNTDEFGKVAGISGERVTVNTNVIKIEA</sequence>
<evidence type="ECO:0000256" key="2">
    <source>
        <dbReference type="ARBA" id="ARBA00022448"/>
    </source>
</evidence>
<dbReference type="SUPFAM" id="SSF51261">
    <property type="entry name" value="Duplicated hybrid motif"/>
    <property type="match status" value="1"/>
</dbReference>
<dbReference type="EMBL" id="AP023367">
    <property type="protein sequence ID" value="BCJ96703.1"/>
    <property type="molecule type" value="Genomic_DNA"/>
</dbReference>
<dbReference type="PROSITE" id="PS00371">
    <property type="entry name" value="PTS_EIIA_TYPE_1_HIS"/>
    <property type="match status" value="1"/>
</dbReference>
<evidence type="ECO:0000313" key="11">
    <source>
        <dbReference type="EMBL" id="BCJ96703.1"/>
    </source>
</evidence>
<dbReference type="Pfam" id="PF00367">
    <property type="entry name" value="PTS_EIIB"/>
    <property type="match status" value="1"/>
</dbReference>
<dbReference type="InterPro" id="IPR036878">
    <property type="entry name" value="Glu_permease_IIB"/>
</dbReference>
<name>A0A6S6QZW2_9FIRM</name>
<dbReference type="RefSeq" id="WP_184092063.1">
    <property type="nucleotide sequence ID" value="NZ_AP023367.1"/>
</dbReference>
<dbReference type="GO" id="GO:0016301">
    <property type="term" value="F:kinase activity"/>
    <property type="evidence" value="ECO:0007669"/>
    <property type="project" value="UniProtKB-KW"/>
</dbReference>
<keyword evidence="7" id="KW-0812">Transmembrane</keyword>
<evidence type="ECO:0000256" key="5">
    <source>
        <dbReference type="ARBA" id="ARBA00022679"/>
    </source>
</evidence>
<evidence type="ECO:0000256" key="8">
    <source>
        <dbReference type="ARBA" id="ARBA00022777"/>
    </source>
</evidence>
<keyword evidence="3" id="KW-1003">Cell membrane</keyword>
<dbReference type="PROSITE" id="PS51103">
    <property type="entry name" value="PTS_EIIC_TYPE_1"/>
    <property type="match status" value="1"/>
</dbReference>
<accession>A0A6S6QZW2</accession>
<keyword evidence="5" id="KW-0808">Transferase</keyword>
<evidence type="ECO:0000256" key="4">
    <source>
        <dbReference type="ARBA" id="ARBA00022597"/>
    </source>
</evidence>